<dbReference type="EMBL" id="JANIBK010000103">
    <property type="protein sequence ID" value="MCQ8129847.1"/>
    <property type="molecule type" value="Genomic_DNA"/>
</dbReference>
<accession>A0ABT1U7L6</accession>
<evidence type="ECO:0000313" key="2">
    <source>
        <dbReference type="Proteomes" id="UP001524586"/>
    </source>
</evidence>
<protein>
    <submittedName>
        <fullName evidence="1">Uncharacterized protein</fullName>
    </submittedName>
</protein>
<sequence>MNRYLLNRLSAIFWLVLLLSLFAKKAAANNDYTASVGDIGDLMPRLAVTGKA</sequence>
<dbReference type="Proteomes" id="UP001524586">
    <property type="component" value="Unassembled WGS sequence"/>
</dbReference>
<dbReference type="RefSeq" id="WP_256616275.1">
    <property type="nucleotide sequence ID" value="NZ_JANIBK010000103.1"/>
</dbReference>
<keyword evidence="2" id="KW-1185">Reference proteome</keyword>
<organism evidence="1 2">
    <name type="scientific">Methylomonas rivi</name>
    <dbReference type="NCBI Taxonomy" id="2952226"/>
    <lineage>
        <taxon>Bacteria</taxon>
        <taxon>Pseudomonadati</taxon>
        <taxon>Pseudomonadota</taxon>
        <taxon>Gammaproteobacteria</taxon>
        <taxon>Methylococcales</taxon>
        <taxon>Methylococcaceae</taxon>
        <taxon>Methylomonas</taxon>
    </lineage>
</organism>
<proteinExistence type="predicted"/>
<name>A0ABT1U7L6_9GAMM</name>
<evidence type="ECO:0000313" key="1">
    <source>
        <dbReference type="EMBL" id="MCQ8129847.1"/>
    </source>
</evidence>
<reference evidence="1 2" key="1">
    <citation type="submission" date="2022-07" db="EMBL/GenBank/DDBJ databases">
        <title>Methylomonas rivi sp. nov., Methylomonas rosea sp. nov., Methylomonas aureus sp. nov. and Methylomonas subterranea sp. nov., four novel methanotrophs isolated from a freshwater creek and the deep terrestrial subsurface.</title>
        <authorList>
            <person name="Abin C."/>
            <person name="Sankaranarayanan K."/>
            <person name="Garner C."/>
            <person name="Sindelar R."/>
            <person name="Kotary K."/>
            <person name="Garner R."/>
            <person name="Barclay S."/>
            <person name="Lawson P."/>
            <person name="Krumholz L."/>
        </authorList>
    </citation>
    <scope>NUCLEOTIDE SEQUENCE [LARGE SCALE GENOMIC DNA]</scope>
    <source>
        <strain evidence="1 2">WSC-6</strain>
    </source>
</reference>
<comment type="caution">
    <text evidence="1">The sequence shown here is derived from an EMBL/GenBank/DDBJ whole genome shotgun (WGS) entry which is preliminary data.</text>
</comment>
<gene>
    <name evidence="1" type="ORF">NP596_15410</name>
</gene>